<keyword evidence="5 6" id="KW-0326">Glycosidase</keyword>
<evidence type="ECO:0000256" key="3">
    <source>
        <dbReference type="ARBA" id="ARBA00022801"/>
    </source>
</evidence>
<dbReference type="Proteomes" id="UP000681967">
    <property type="component" value="Unassembled WGS sequence"/>
</dbReference>
<dbReference type="GO" id="GO:0005975">
    <property type="term" value="P:carbohydrate metabolic process"/>
    <property type="evidence" value="ECO:0007669"/>
    <property type="project" value="InterPro"/>
</dbReference>
<dbReference type="SUPFAM" id="SSF51445">
    <property type="entry name" value="(Trans)glycosidases"/>
    <property type="match status" value="1"/>
</dbReference>
<evidence type="ECO:0000313" key="10">
    <source>
        <dbReference type="Proteomes" id="UP000681967"/>
    </source>
</evidence>
<comment type="caution">
    <text evidence="9">The sequence shown here is derived from an EMBL/GenBank/DDBJ whole genome shotgun (WGS) entry which is preliminary data.</text>
</comment>
<organism evidence="9 10">
    <name type="scientific">Rotaria magnacalcarata</name>
    <dbReference type="NCBI Taxonomy" id="392030"/>
    <lineage>
        <taxon>Eukaryota</taxon>
        <taxon>Metazoa</taxon>
        <taxon>Spiralia</taxon>
        <taxon>Gnathifera</taxon>
        <taxon>Rotifera</taxon>
        <taxon>Eurotatoria</taxon>
        <taxon>Bdelloidea</taxon>
        <taxon>Philodinida</taxon>
        <taxon>Philodinidae</taxon>
        <taxon>Rotaria</taxon>
    </lineage>
</organism>
<name>A0A8S3HP53_9BILA</name>
<dbReference type="InterPro" id="IPR017853">
    <property type="entry name" value="GH"/>
</dbReference>
<evidence type="ECO:0000313" key="9">
    <source>
        <dbReference type="EMBL" id="CAF5183956.1"/>
    </source>
</evidence>
<evidence type="ECO:0000256" key="2">
    <source>
        <dbReference type="ARBA" id="ARBA00022729"/>
    </source>
</evidence>
<evidence type="ECO:0000256" key="4">
    <source>
        <dbReference type="ARBA" id="ARBA00023180"/>
    </source>
</evidence>
<evidence type="ECO:0000313" key="8">
    <source>
        <dbReference type="EMBL" id="CAF4271745.1"/>
    </source>
</evidence>
<dbReference type="EMBL" id="CAJOBJ010030831">
    <property type="protein sequence ID" value="CAF4271745.1"/>
    <property type="molecule type" value="Genomic_DNA"/>
</dbReference>
<accession>A0A8S3HP53</accession>
<feature type="non-terminal residue" evidence="9">
    <location>
        <position position="103"/>
    </location>
</feature>
<feature type="domain" description="Glycoside hydrolase family 31 TIM barrel" evidence="7">
    <location>
        <begin position="1"/>
        <end position="103"/>
    </location>
</feature>
<dbReference type="Gene3D" id="3.20.20.80">
    <property type="entry name" value="Glycosidases"/>
    <property type="match status" value="1"/>
</dbReference>
<dbReference type="PANTHER" id="PTHR22762:SF54">
    <property type="entry name" value="BCDNA.GH04962"/>
    <property type="match status" value="1"/>
</dbReference>
<evidence type="ECO:0000256" key="6">
    <source>
        <dbReference type="RuleBase" id="RU361185"/>
    </source>
</evidence>
<keyword evidence="4" id="KW-0325">Glycoprotein</keyword>
<evidence type="ECO:0000256" key="1">
    <source>
        <dbReference type="ARBA" id="ARBA00007806"/>
    </source>
</evidence>
<proteinExistence type="inferred from homology"/>
<keyword evidence="3 6" id="KW-0378">Hydrolase</keyword>
<dbReference type="Pfam" id="PF01055">
    <property type="entry name" value="Glyco_hydro_31_2nd"/>
    <property type="match status" value="1"/>
</dbReference>
<evidence type="ECO:0000259" key="7">
    <source>
        <dbReference type="Pfam" id="PF01055"/>
    </source>
</evidence>
<dbReference type="EMBL" id="CAJOBH010293517">
    <property type="protein sequence ID" value="CAF5183956.1"/>
    <property type="molecule type" value="Genomic_DNA"/>
</dbReference>
<sequence length="103" mass="11537">MNEPSVFNGPEITFPKDLVHHGGWEDREVHNLYGMLQHMSTFQGLVNRSHGHIRPFLLTRSFFAGSQRTAAVWTGDNSAQWSHLKVTVPMLLSLSVTGFGFIG</sequence>
<dbReference type="AlphaFoldDB" id="A0A8S3HP53"/>
<dbReference type="InterPro" id="IPR000322">
    <property type="entry name" value="Glyco_hydro_31_TIM"/>
</dbReference>
<reference evidence="9" key="1">
    <citation type="submission" date="2021-02" db="EMBL/GenBank/DDBJ databases">
        <authorList>
            <person name="Nowell W R."/>
        </authorList>
    </citation>
    <scope>NUCLEOTIDE SEQUENCE</scope>
</reference>
<dbReference type="PANTHER" id="PTHR22762">
    <property type="entry name" value="ALPHA-GLUCOSIDASE"/>
    <property type="match status" value="1"/>
</dbReference>
<dbReference type="GO" id="GO:0006491">
    <property type="term" value="P:N-glycan processing"/>
    <property type="evidence" value="ECO:0007669"/>
    <property type="project" value="TreeGrafter"/>
</dbReference>
<comment type="similarity">
    <text evidence="1 6">Belongs to the glycosyl hydrolase 31 family.</text>
</comment>
<dbReference type="Proteomes" id="UP000681720">
    <property type="component" value="Unassembled WGS sequence"/>
</dbReference>
<keyword evidence="2" id="KW-0732">Signal</keyword>
<protein>
    <recommendedName>
        <fullName evidence="7">Glycoside hydrolase family 31 TIM barrel domain-containing protein</fullName>
    </recommendedName>
</protein>
<gene>
    <name evidence="9" type="ORF">BYL167_LOCUS79400</name>
    <name evidence="8" type="ORF">GIL414_LOCUS24587</name>
</gene>
<evidence type="ECO:0000256" key="5">
    <source>
        <dbReference type="ARBA" id="ARBA00023295"/>
    </source>
</evidence>
<dbReference type="GO" id="GO:0090599">
    <property type="term" value="F:alpha-glucosidase activity"/>
    <property type="evidence" value="ECO:0007669"/>
    <property type="project" value="TreeGrafter"/>
</dbReference>